<evidence type="ECO:0000259" key="3">
    <source>
        <dbReference type="Pfam" id="PF01551"/>
    </source>
</evidence>
<dbReference type="SUPFAM" id="SSF51261">
    <property type="entry name" value="Duplicated hybrid motif"/>
    <property type="match status" value="1"/>
</dbReference>
<keyword evidence="5" id="KW-1185">Reference proteome</keyword>
<protein>
    <submittedName>
        <fullName evidence="4">M23 family metallopeptidase</fullName>
    </submittedName>
</protein>
<feature type="transmembrane region" description="Helical" evidence="2">
    <location>
        <begin position="36"/>
        <end position="55"/>
    </location>
</feature>
<dbReference type="CDD" id="cd12797">
    <property type="entry name" value="M23_peptidase"/>
    <property type="match status" value="1"/>
</dbReference>
<dbReference type="PANTHER" id="PTHR21666">
    <property type="entry name" value="PEPTIDASE-RELATED"/>
    <property type="match status" value="1"/>
</dbReference>
<feature type="region of interest" description="Disordered" evidence="1">
    <location>
        <begin position="1"/>
        <end position="25"/>
    </location>
</feature>
<keyword evidence="2" id="KW-0472">Membrane</keyword>
<comment type="caution">
    <text evidence="4">The sequence shown here is derived from an EMBL/GenBank/DDBJ whole genome shotgun (WGS) entry which is preliminary data.</text>
</comment>
<sequence>MSDQNKTTRKLEEAPKPGAASPVKPSGMKRFFSKRWVFPAVYMAAAAIIVTILWLNADAGGKKEDQAVTAPGTVETPAGQEGASSPESVPAAASGETLRLPFKDSEDMGVLMNYWNANGSAEEKEAAMVEWNNSFTAHMGVDYANKTDNTKSFEVLAALSGKVMVADMNPVNGYEVEIQSPDGYVTVYQSLEDLKVQVGDEVKQGDVIAMAGRSEVEKDEGVHVHFEVRNNGQPVDPNTLIQAE</sequence>
<dbReference type="EMBL" id="JACJVN010000093">
    <property type="protein sequence ID" value="MBB6679559.1"/>
    <property type="molecule type" value="Genomic_DNA"/>
</dbReference>
<dbReference type="AlphaFoldDB" id="A0A841TI42"/>
<dbReference type="InterPro" id="IPR016047">
    <property type="entry name" value="M23ase_b-sheet_dom"/>
</dbReference>
<dbReference type="GO" id="GO:0004222">
    <property type="term" value="F:metalloendopeptidase activity"/>
    <property type="evidence" value="ECO:0007669"/>
    <property type="project" value="TreeGrafter"/>
</dbReference>
<reference evidence="4 5" key="1">
    <citation type="submission" date="2020-08" db="EMBL/GenBank/DDBJ databases">
        <title>Cohnella phylogeny.</title>
        <authorList>
            <person name="Dunlap C."/>
        </authorList>
    </citation>
    <scope>NUCLEOTIDE SEQUENCE [LARGE SCALE GENOMIC DNA]</scope>
    <source>
        <strain evidence="4 5">DSM 103658</strain>
    </source>
</reference>
<dbReference type="InterPro" id="IPR011055">
    <property type="entry name" value="Dup_hybrid_motif"/>
</dbReference>
<evidence type="ECO:0000313" key="5">
    <source>
        <dbReference type="Proteomes" id="UP000574133"/>
    </source>
</evidence>
<gene>
    <name evidence="4" type="ORF">H4Q31_19950</name>
</gene>
<dbReference type="InterPro" id="IPR050570">
    <property type="entry name" value="Cell_wall_metabolism_enzyme"/>
</dbReference>
<dbReference type="RefSeq" id="WP_185180817.1">
    <property type="nucleotide sequence ID" value="NZ_CBCSEP010000003.1"/>
</dbReference>
<organism evidence="4 5">
    <name type="scientific">Cohnella lubricantis</name>
    <dbReference type="NCBI Taxonomy" id="2163172"/>
    <lineage>
        <taxon>Bacteria</taxon>
        <taxon>Bacillati</taxon>
        <taxon>Bacillota</taxon>
        <taxon>Bacilli</taxon>
        <taxon>Bacillales</taxon>
        <taxon>Paenibacillaceae</taxon>
        <taxon>Cohnella</taxon>
    </lineage>
</organism>
<evidence type="ECO:0000313" key="4">
    <source>
        <dbReference type="EMBL" id="MBB6679559.1"/>
    </source>
</evidence>
<feature type="domain" description="M23ase beta-sheet core" evidence="3">
    <location>
        <begin position="137"/>
        <end position="237"/>
    </location>
</feature>
<feature type="compositionally biased region" description="Low complexity" evidence="1">
    <location>
        <begin position="81"/>
        <end position="95"/>
    </location>
</feature>
<dbReference type="Pfam" id="PF01551">
    <property type="entry name" value="Peptidase_M23"/>
    <property type="match status" value="1"/>
</dbReference>
<evidence type="ECO:0000256" key="2">
    <source>
        <dbReference type="SAM" id="Phobius"/>
    </source>
</evidence>
<keyword evidence="2" id="KW-1133">Transmembrane helix</keyword>
<evidence type="ECO:0000256" key="1">
    <source>
        <dbReference type="SAM" id="MobiDB-lite"/>
    </source>
</evidence>
<accession>A0A841TI42</accession>
<proteinExistence type="predicted"/>
<dbReference type="PANTHER" id="PTHR21666:SF291">
    <property type="entry name" value="STAGE II SPORULATION PROTEIN Q"/>
    <property type="match status" value="1"/>
</dbReference>
<name>A0A841TI42_9BACL</name>
<dbReference type="Proteomes" id="UP000574133">
    <property type="component" value="Unassembled WGS sequence"/>
</dbReference>
<dbReference type="Gene3D" id="2.70.70.10">
    <property type="entry name" value="Glucose Permease (Domain IIA)"/>
    <property type="match status" value="1"/>
</dbReference>
<keyword evidence="2" id="KW-0812">Transmembrane</keyword>
<feature type="region of interest" description="Disordered" evidence="1">
    <location>
        <begin position="72"/>
        <end position="95"/>
    </location>
</feature>